<accession>A0ABU7TC96</accession>
<dbReference type="EMBL" id="MLBY01000005">
    <property type="protein sequence ID" value="MEE7458094.1"/>
    <property type="molecule type" value="Genomic_DNA"/>
</dbReference>
<proteinExistence type="predicted"/>
<feature type="region of interest" description="Disordered" evidence="1">
    <location>
        <begin position="16"/>
        <end position="60"/>
    </location>
</feature>
<organism evidence="2 3">
    <name type="scientific">Methylobacterium radiotolerans</name>
    <dbReference type="NCBI Taxonomy" id="31998"/>
    <lineage>
        <taxon>Bacteria</taxon>
        <taxon>Pseudomonadati</taxon>
        <taxon>Pseudomonadota</taxon>
        <taxon>Alphaproteobacteria</taxon>
        <taxon>Hyphomicrobiales</taxon>
        <taxon>Methylobacteriaceae</taxon>
        <taxon>Methylobacterium</taxon>
    </lineage>
</organism>
<protein>
    <submittedName>
        <fullName evidence="2">Uncharacterized protein</fullName>
    </submittedName>
</protein>
<keyword evidence="3" id="KW-1185">Reference proteome</keyword>
<comment type="caution">
    <text evidence="2">The sequence shown here is derived from an EMBL/GenBank/DDBJ whole genome shotgun (WGS) entry which is preliminary data.</text>
</comment>
<name>A0ABU7TC96_9HYPH</name>
<gene>
    <name evidence="2" type="ORF">MRSR164_15360</name>
</gene>
<dbReference type="Proteomes" id="UP001349262">
    <property type="component" value="Unassembled WGS sequence"/>
</dbReference>
<evidence type="ECO:0000313" key="3">
    <source>
        <dbReference type="Proteomes" id="UP001349262"/>
    </source>
</evidence>
<sequence>MIGFGDGMAARAIRKTSQIRKLWPGRDVRSPPAAPPPPERAEPSLSEGPAKPSPHELTAHELIAMARSARSRRSPA</sequence>
<reference evidence="2 3" key="1">
    <citation type="journal article" date="2012" name="Genet. Mol. Biol.">
        <title>Analysis of 16S rRNA and mxaF genes revealing insights into Methylobacterium niche-specific plant association.</title>
        <authorList>
            <person name="Dourado M.N."/>
            <person name="Andreote F.D."/>
            <person name="Dini-Andreote F."/>
            <person name="Conti R."/>
            <person name="Araujo J.M."/>
            <person name="Araujo W.L."/>
        </authorList>
    </citation>
    <scope>NUCLEOTIDE SEQUENCE [LARGE SCALE GENOMIC DNA]</scope>
    <source>
        <strain evidence="2 3">SR1.6/4</strain>
    </source>
</reference>
<evidence type="ECO:0000313" key="2">
    <source>
        <dbReference type="EMBL" id="MEE7458094.1"/>
    </source>
</evidence>
<evidence type="ECO:0000256" key="1">
    <source>
        <dbReference type="SAM" id="MobiDB-lite"/>
    </source>
</evidence>